<accession>A0A922IA33</accession>
<dbReference type="SMART" id="SM00801">
    <property type="entry name" value="dDENN"/>
    <property type="match status" value="1"/>
</dbReference>
<dbReference type="Gene3D" id="6.10.140.1000">
    <property type="match status" value="1"/>
</dbReference>
<keyword evidence="8" id="KW-1185">Reference proteome</keyword>
<protein>
    <submittedName>
        <fullName evidence="7">DENN domain-containing protein 5B</fullName>
    </submittedName>
</protein>
<feature type="region of interest" description="Disordered" evidence="4">
    <location>
        <begin position="1"/>
        <end position="25"/>
    </location>
</feature>
<dbReference type="SMART" id="SM00799">
    <property type="entry name" value="DENN"/>
    <property type="match status" value="1"/>
</dbReference>
<dbReference type="InterPro" id="IPR005112">
    <property type="entry name" value="dDENN_dom"/>
</dbReference>
<evidence type="ECO:0000313" key="7">
    <source>
        <dbReference type="EMBL" id="KAH9526446.1"/>
    </source>
</evidence>
<dbReference type="Pfam" id="PF03456">
    <property type="entry name" value="uDENN"/>
    <property type="match status" value="1"/>
</dbReference>
<dbReference type="InterPro" id="IPR043153">
    <property type="entry name" value="DENN_C"/>
</dbReference>
<gene>
    <name evidence="7" type="primary">DENND5B</name>
    <name evidence="7" type="ORF">DERF_000538</name>
</gene>
<proteinExistence type="predicted"/>
<dbReference type="InterPro" id="IPR037516">
    <property type="entry name" value="Tripartite_DENN"/>
</dbReference>
<dbReference type="Proteomes" id="UP000790347">
    <property type="component" value="Unassembled WGS sequence"/>
</dbReference>
<evidence type="ECO:0000256" key="3">
    <source>
        <dbReference type="ARBA" id="ARBA00023136"/>
    </source>
</evidence>
<dbReference type="Gene3D" id="1.20.58.900">
    <property type="match status" value="3"/>
</dbReference>
<evidence type="ECO:0000313" key="8">
    <source>
        <dbReference type="Proteomes" id="UP000790347"/>
    </source>
</evidence>
<dbReference type="GO" id="GO:0016020">
    <property type="term" value="C:membrane"/>
    <property type="evidence" value="ECO:0007669"/>
    <property type="project" value="UniProtKB-SubCell"/>
</dbReference>
<evidence type="ECO:0000259" key="5">
    <source>
        <dbReference type="PROSITE" id="PS50211"/>
    </source>
</evidence>
<organism evidence="7 8">
    <name type="scientific">Dermatophagoides farinae</name>
    <name type="common">American house dust mite</name>
    <dbReference type="NCBI Taxonomy" id="6954"/>
    <lineage>
        <taxon>Eukaryota</taxon>
        <taxon>Metazoa</taxon>
        <taxon>Ecdysozoa</taxon>
        <taxon>Arthropoda</taxon>
        <taxon>Chelicerata</taxon>
        <taxon>Arachnida</taxon>
        <taxon>Acari</taxon>
        <taxon>Acariformes</taxon>
        <taxon>Sarcoptiformes</taxon>
        <taxon>Astigmata</taxon>
        <taxon>Psoroptidia</taxon>
        <taxon>Analgoidea</taxon>
        <taxon>Pyroglyphidae</taxon>
        <taxon>Dermatophagoidinae</taxon>
        <taxon>Dermatophagoides</taxon>
    </lineage>
</organism>
<feature type="domain" description="UDENN" evidence="5">
    <location>
        <begin position="27"/>
        <end position="464"/>
    </location>
</feature>
<dbReference type="InterPro" id="IPR047278">
    <property type="entry name" value="DEN5A/B"/>
</dbReference>
<name>A0A922IA33_DERFA</name>
<evidence type="ECO:0000259" key="6">
    <source>
        <dbReference type="PROSITE" id="PS50826"/>
    </source>
</evidence>
<dbReference type="InterPro" id="IPR001194">
    <property type="entry name" value="cDENN_dom"/>
</dbReference>
<feature type="region of interest" description="Disordered" evidence="4">
    <location>
        <begin position="954"/>
        <end position="982"/>
    </location>
</feature>
<dbReference type="GO" id="GO:0031267">
    <property type="term" value="F:small GTPase binding"/>
    <property type="evidence" value="ECO:0007669"/>
    <property type="project" value="InterPro"/>
</dbReference>
<dbReference type="PROSITE" id="PS50826">
    <property type="entry name" value="RUN"/>
    <property type="match status" value="2"/>
</dbReference>
<dbReference type="InterPro" id="IPR037213">
    <property type="entry name" value="Run_dom_sf"/>
</dbReference>
<dbReference type="PANTHER" id="PTHR46070">
    <property type="entry name" value="PINSTRIPE, ISOFORM A"/>
    <property type="match status" value="1"/>
</dbReference>
<dbReference type="Pfam" id="PF03455">
    <property type="entry name" value="dDENN"/>
    <property type="match status" value="1"/>
</dbReference>
<sequence>MANSSSPKTSDMGIPASPRRSNRKGERLKMLSQITILDGTMDGKINVSLKIDDCSSVDDSSLALLAMPDGPFMKSDPIKPTFHPFVITVQSGQRIYGGSYIFGLKQIARCHETDEHKVVYISRALVALTIRPLVDQLKKLLEWCVNEGGCNPRWLRCLTNIRLPQKGRFVIIHLPNLKSLKNIDDYSSTFDKTFEIANTVIIFRPLNVYPLFDYSFRLLLTKVITFENLLLLFSCALNEFQILIVSDSYYNLMLISECLIALLNPFKWQHVYVPILPSKLGLHYLDAPTPFIMGINSRLRNFIKPKRIACYFDCDSKNLELNVDSNEFHIPPFVEELRNDLQDLFSGDTRLMYSDQPKSEALKRVSELAHRYNVVDNEFTCLDEVKLNQSIRMLFFNKIKKCILNNYQHYIMCVADPKEQVKFDTVSYLSDQPLSMRPFLQNFVETQMFASFIDEASKATLKKQKCETEAMNMADSFYFSIDDDYDQTDSLDYCQNLIDARYQNAQIVNLVELEELNSQNNCLSGASTPFSPFKKRMQTSSANNLRNVVKNSVIASPSKQIPVALTGPTNWKVVETLLKEVKNKTKRILLAKMGSDEIGSAVTSGTSINSPTISTPEDNTLIAALCDLIERIWSHARVQDSNMDSSQTNRCPFWAHITAYFQVSMNENNIKTTSALPLSSHRLNHSSSATLDSIEYHDDHSSANEDQESLVGWISIKKRIDSLSQLSLDQSTFLSSQRKSSSSSTTNYRSIPSTLSYDYKSICDMTDIKTDVGKSRAFIRLALERKLLSKHLRTLLFNQDLLQSLYKRYSFLRCEDEREQFLTHLLTLNAVDLSCFTNTFTTSKLPYTLVICASSFTGSISIIGLSNHTKEPIVIDGNNHEHFTFRHKNFGYIFTMSVAIKANHKVFIEKCFLRNDVTNALFKFECGKWLGKNMEDGSIERMLIGEPVSGTINDHIKRGNHSRSSSIGRNWSRSGETNNTKEDKYSIEDLQSSLGESINQIMKLYFSEKNRHTHAVDIAMPNNKSIKSVNIYQQRIISNSSFTLNKINRCSKNSMNNVNMIGLFFGQRKFLWIITQVFYYGFKNRRSFRRQTFIWDYLLRIQCELKLTNSKDTNHQDFIQLIDDISTKADTYGKDMKFQLFIFISLRDHKLTPSFLKLLLRPQLLQLHYEMESFLRDQTLLTFLTQILNTFNEIELKLDKNVTKNL</sequence>
<feature type="domain" description="RUN" evidence="6">
    <location>
        <begin position="1061"/>
        <end position="1203"/>
    </location>
</feature>
<dbReference type="PANTHER" id="PTHR46070:SF1">
    <property type="entry name" value="PINSTRIPE, ISOFORM A"/>
    <property type="match status" value="1"/>
</dbReference>
<dbReference type="Pfam" id="PF02759">
    <property type="entry name" value="RUN"/>
    <property type="match status" value="2"/>
</dbReference>
<dbReference type="EMBL" id="ASGP02000001">
    <property type="protein sequence ID" value="KAH9526446.1"/>
    <property type="molecule type" value="Genomic_DNA"/>
</dbReference>
<evidence type="ECO:0000256" key="2">
    <source>
        <dbReference type="ARBA" id="ARBA00022737"/>
    </source>
</evidence>
<dbReference type="SUPFAM" id="SSF140741">
    <property type="entry name" value="RUN domain-like"/>
    <property type="match status" value="2"/>
</dbReference>
<evidence type="ECO:0000256" key="4">
    <source>
        <dbReference type="SAM" id="MobiDB-lite"/>
    </source>
</evidence>
<feature type="domain" description="RUN" evidence="6">
    <location>
        <begin position="616"/>
        <end position="843"/>
    </location>
</feature>
<dbReference type="Pfam" id="PF02141">
    <property type="entry name" value="DENN"/>
    <property type="match status" value="1"/>
</dbReference>
<keyword evidence="3" id="KW-0472">Membrane</keyword>
<feature type="compositionally biased region" description="Polar residues" evidence="4">
    <location>
        <begin position="962"/>
        <end position="978"/>
    </location>
</feature>
<dbReference type="InterPro" id="IPR005113">
    <property type="entry name" value="uDENN_dom"/>
</dbReference>
<dbReference type="Gene3D" id="3.40.50.11500">
    <property type="match status" value="1"/>
</dbReference>
<dbReference type="InterPro" id="IPR004012">
    <property type="entry name" value="Run_dom"/>
</dbReference>
<comment type="caution">
    <text evidence="7">The sequence shown here is derived from an EMBL/GenBank/DDBJ whole genome shotgun (WGS) entry which is preliminary data.</text>
</comment>
<dbReference type="SMART" id="SM00593">
    <property type="entry name" value="RUN"/>
    <property type="match status" value="2"/>
</dbReference>
<dbReference type="AlphaFoldDB" id="A0A922IA33"/>
<reference evidence="7" key="1">
    <citation type="submission" date="2013-05" db="EMBL/GenBank/DDBJ databases">
        <authorList>
            <person name="Yim A.K.Y."/>
            <person name="Chan T.F."/>
            <person name="Ji K.M."/>
            <person name="Liu X.Y."/>
            <person name="Zhou J.W."/>
            <person name="Li R.Q."/>
            <person name="Yang K.Y."/>
            <person name="Li J."/>
            <person name="Li M."/>
            <person name="Law P.T.W."/>
            <person name="Wu Y.L."/>
            <person name="Cai Z.L."/>
            <person name="Qin H."/>
            <person name="Bao Y."/>
            <person name="Leung R.K.K."/>
            <person name="Ng P.K.S."/>
            <person name="Zou J."/>
            <person name="Zhong X.J."/>
            <person name="Ran P.X."/>
            <person name="Zhong N.S."/>
            <person name="Liu Z.G."/>
            <person name="Tsui S.K.W."/>
        </authorList>
    </citation>
    <scope>NUCLEOTIDE SEQUENCE</scope>
    <source>
        <strain evidence="7">Derf</strain>
        <tissue evidence="7">Whole organism</tissue>
    </source>
</reference>
<dbReference type="PROSITE" id="PS50211">
    <property type="entry name" value="DENN"/>
    <property type="match status" value="1"/>
</dbReference>
<dbReference type="GO" id="GO:0005085">
    <property type="term" value="F:guanyl-nucleotide exchange factor activity"/>
    <property type="evidence" value="ECO:0007669"/>
    <property type="project" value="InterPro"/>
</dbReference>
<reference evidence="7" key="2">
    <citation type="journal article" date="2022" name="Res Sq">
        <title>Comparative Genomics Reveals Insights into the Divergent Evolution of Astigmatic Mites and Household Pest Adaptations.</title>
        <authorList>
            <person name="Xiong Q."/>
            <person name="Wan A.T.-Y."/>
            <person name="Liu X.-Y."/>
            <person name="Fung C.S.-H."/>
            <person name="Xiao X."/>
            <person name="Malainual N."/>
            <person name="Hou J."/>
            <person name="Wang L."/>
            <person name="Wang M."/>
            <person name="Yang K."/>
            <person name="Cui Y."/>
            <person name="Leung E."/>
            <person name="Nong W."/>
            <person name="Shin S.-K."/>
            <person name="Au S."/>
            <person name="Jeong K.Y."/>
            <person name="Chew F.T."/>
            <person name="Hui J."/>
            <person name="Leung T.F."/>
            <person name="Tungtrongchitr A."/>
            <person name="Zhong N."/>
            <person name="Liu Z."/>
            <person name="Tsui S."/>
        </authorList>
    </citation>
    <scope>NUCLEOTIDE SEQUENCE</scope>
    <source>
        <strain evidence="7">Derf</strain>
        <tissue evidence="7">Whole organism</tissue>
    </source>
</reference>
<dbReference type="Gene3D" id="2.60.60.20">
    <property type="entry name" value="PLAT/LH2 domain"/>
    <property type="match status" value="1"/>
</dbReference>
<evidence type="ECO:0000256" key="1">
    <source>
        <dbReference type="ARBA" id="ARBA00004370"/>
    </source>
</evidence>
<keyword evidence="2" id="KW-0677">Repeat</keyword>
<comment type="subcellular location">
    <subcellularLocation>
        <location evidence="1">Membrane</location>
    </subcellularLocation>
</comment>